<keyword evidence="2" id="KW-1185">Reference proteome</keyword>
<evidence type="ECO:0000313" key="1">
    <source>
        <dbReference type="EMBL" id="CAD8105907.1"/>
    </source>
</evidence>
<name>A0A8S1PRJ1_9CILI</name>
<dbReference type="AlphaFoldDB" id="A0A8S1PRJ1"/>
<organism evidence="1 2">
    <name type="scientific">Paramecium sonneborni</name>
    <dbReference type="NCBI Taxonomy" id="65129"/>
    <lineage>
        <taxon>Eukaryota</taxon>
        <taxon>Sar</taxon>
        <taxon>Alveolata</taxon>
        <taxon>Ciliophora</taxon>
        <taxon>Intramacronucleata</taxon>
        <taxon>Oligohymenophorea</taxon>
        <taxon>Peniculida</taxon>
        <taxon>Parameciidae</taxon>
        <taxon>Paramecium</taxon>
    </lineage>
</organism>
<dbReference type="OrthoDB" id="311771at2759"/>
<reference evidence="1" key="1">
    <citation type="submission" date="2021-01" db="EMBL/GenBank/DDBJ databases">
        <authorList>
            <consortium name="Genoscope - CEA"/>
            <person name="William W."/>
        </authorList>
    </citation>
    <scope>NUCLEOTIDE SEQUENCE</scope>
</reference>
<accession>A0A8S1PRJ1</accession>
<dbReference type="EMBL" id="CAJJDN010000085">
    <property type="protein sequence ID" value="CAD8105907.1"/>
    <property type="molecule type" value="Genomic_DNA"/>
</dbReference>
<protein>
    <submittedName>
        <fullName evidence="1">Uncharacterized protein</fullName>
    </submittedName>
</protein>
<evidence type="ECO:0000313" key="2">
    <source>
        <dbReference type="Proteomes" id="UP000692954"/>
    </source>
</evidence>
<proteinExistence type="predicted"/>
<comment type="caution">
    <text evidence="1">The sequence shown here is derived from an EMBL/GenBank/DDBJ whole genome shotgun (WGS) entry which is preliminary data.</text>
</comment>
<dbReference type="Proteomes" id="UP000692954">
    <property type="component" value="Unassembled WGS sequence"/>
</dbReference>
<sequence>MSFSTSSVSNSAIFSQSSLNSIQTQYDEELEQQELEAEKEKFAQMFEAHYNTTNMFIQTVQESVILKKANKQRMLKRKIRKLMRSSISSRKMVEILRKEESVNEMTQQNLFKYYPYYEGQYYGVDGNINQEIDNQDWQPKPVPIIKPNSSSIFSSLTLHSESQTNISNISNINDLNNNDINLNQMNNNIQINNTNNNCEGIVRKAFQQYDPNEQCYREQHQQQ</sequence>
<gene>
    <name evidence="1" type="ORF">PSON_ATCC_30995.1.T0850163</name>
</gene>